<dbReference type="Proteomes" id="UP000233551">
    <property type="component" value="Unassembled WGS sequence"/>
</dbReference>
<gene>
    <name evidence="3" type="ORF">CRG98_000340</name>
</gene>
<feature type="region of interest" description="Disordered" evidence="1">
    <location>
        <begin position="1"/>
        <end position="49"/>
    </location>
</feature>
<feature type="transmembrane region" description="Helical" evidence="2">
    <location>
        <begin position="56"/>
        <end position="77"/>
    </location>
</feature>
<name>A0A2I0LF03_PUNGR</name>
<protein>
    <submittedName>
        <fullName evidence="3">Uncharacterized protein</fullName>
    </submittedName>
</protein>
<comment type="caution">
    <text evidence="3">The sequence shown here is derived from an EMBL/GenBank/DDBJ whole genome shotgun (WGS) entry which is preliminary data.</text>
</comment>
<keyword evidence="4" id="KW-1185">Reference proteome</keyword>
<dbReference type="AlphaFoldDB" id="A0A2I0LF03"/>
<organism evidence="3 4">
    <name type="scientific">Punica granatum</name>
    <name type="common">Pomegranate</name>
    <dbReference type="NCBI Taxonomy" id="22663"/>
    <lineage>
        <taxon>Eukaryota</taxon>
        <taxon>Viridiplantae</taxon>
        <taxon>Streptophyta</taxon>
        <taxon>Embryophyta</taxon>
        <taxon>Tracheophyta</taxon>
        <taxon>Spermatophyta</taxon>
        <taxon>Magnoliopsida</taxon>
        <taxon>eudicotyledons</taxon>
        <taxon>Gunneridae</taxon>
        <taxon>Pentapetalae</taxon>
        <taxon>rosids</taxon>
        <taxon>malvids</taxon>
        <taxon>Myrtales</taxon>
        <taxon>Lythraceae</taxon>
        <taxon>Punica</taxon>
    </lineage>
</organism>
<sequence length="165" mass="17862">MGGLLHLSSPSSPCVNNDKPQGDNDSLEPYKAASAPLRSRQGSSPSAPAQRLGGHLSLHVLRLVLVVLLHLCCLLYLETVPIARFLKGRHLSGHDDAVPACSCRDRAVEQAAAPFRRPPILYVSWTRGSSDLELCALLVGGNQGRRKPELVANSRRKLNPFLVAE</sequence>
<reference evidence="3 4" key="1">
    <citation type="submission" date="2017-11" db="EMBL/GenBank/DDBJ databases">
        <title>De-novo sequencing of pomegranate (Punica granatum L.) genome.</title>
        <authorList>
            <person name="Akparov Z."/>
            <person name="Amiraslanov A."/>
            <person name="Hajiyeva S."/>
            <person name="Abbasov M."/>
            <person name="Kaur K."/>
            <person name="Hamwieh A."/>
            <person name="Solovyev V."/>
            <person name="Salamov A."/>
            <person name="Braich B."/>
            <person name="Kosarev P."/>
            <person name="Mahmoud A."/>
            <person name="Hajiyev E."/>
            <person name="Babayeva S."/>
            <person name="Izzatullayeva V."/>
            <person name="Mammadov A."/>
            <person name="Mammadov A."/>
            <person name="Sharifova S."/>
            <person name="Ojaghi J."/>
            <person name="Eynullazada K."/>
            <person name="Bayramov B."/>
            <person name="Abdulazimova A."/>
            <person name="Shahmuradov I."/>
        </authorList>
    </citation>
    <scope>NUCLEOTIDE SEQUENCE [LARGE SCALE GENOMIC DNA]</scope>
    <source>
        <strain evidence="4">cv. AG2017</strain>
        <tissue evidence="3">Leaf</tissue>
    </source>
</reference>
<keyword evidence="2" id="KW-1133">Transmembrane helix</keyword>
<dbReference type="EMBL" id="PGOL01000013">
    <property type="protein sequence ID" value="PKI79268.1"/>
    <property type="molecule type" value="Genomic_DNA"/>
</dbReference>
<evidence type="ECO:0000313" key="3">
    <source>
        <dbReference type="EMBL" id="PKI79268.1"/>
    </source>
</evidence>
<keyword evidence="2" id="KW-0812">Transmembrane</keyword>
<proteinExistence type="predicted"/>
<keyword evidence="2" id="KW-0472">Membrane</keyword>
<evidence type="ECO:0000256" key="2">
    <source>
        <dbReference type="SAM" id="Phobius"/>
    </source>
</evidence>
<evidence type="ECO:0000256" key="1">
    <source>
        <dbReference type="SAM" id="MobiDB-lite"/>
    </source>
</evidence>
<evidence type="ECO:0000313" key="4">
    <source>
        <dbReference type="Proteomes" id="UP000233551"/>
    </source>
</evidence>
<accession>A0A2I0LF03</accession>